<proteinExistence type="predicted"/>
<comment type="caution">
    <text evidence="1">The sequence shown here is derived from an EMBL/GenBank/DDBJ whole genome shotgun (WGS) entry which is preliminary data.</text>
</comment>
<evidence type="ECO:0000313" key="2">
    <source>
        <dbReference type="Proteomes" id="UP000011607"/>
    </source>
</evidence>
<organism evidence="1 2">
    <name type="scientific">Halobiforma nitratireducens JCM 10879</name>
    <dbReference type="NCBI Taxonomy" id="1227454"/>
    <lineage>
        <taxon>Archaea</taxon>
        <taxon>Methanobacteriati</taxon>
        <taxon>Methanobacteriota</taxon>
        <taxon>Stenosarchaea group</taxon>
        <taxon>Halobacteria</taxon>
        <taxon>Halobacteriales</taxon>
        <taxon>Natrialbaceae</taxon>
        <taxon>Halobiforma</taxon>
    </lineage>
</organism>
<protein>
    <submittedName>
        <fullName evidence="1">Uncharacterized protein</fullName>
    </submittedName>
</protein>
<evidence type="ECO:0000313" key="1">
    <source>
        <dbReference type="EMBL" id="EMA38618.1"/>
    </source>
</evidence>
<sequence>MCQLVSQEGRTLFIIILYKRFIALYNLHVDMALRYNDGKIGLDDTVVVDIQFEDDQQSSLPMGDFGYFFWGWKALYNEIQNYDGRMVYKEVDLYLNEGWYDYEVFSDEFIVNLVRSGTLRHLRQNWEIISHEKIPNEPLIIYLSTESPVRIRVVSKAGGTLPPIICHPKRSAEDESPLEEDITEQPLHGLEGVESLESVDEYYLEEWVPHIKFRPVQFQPMFRNLVNLVMGEGIEDE</sequence>
<dbReference type="AlphaFoldDB" id="M0LZM4"/>
<dbReference type="EMBL" id="AOMA01000092">
    <property type="protein sequence ID" value="EMA38618.1"/>
    <property type="molecule type" value="Genomic_DNA"/>
</dbReference>
<name>M0LZM4_9EURY</name>
<dbReference type="Proteomes" id="UP000011607">
    <property type="component" value="Unassembled WGS sequence"/>
</dbReference>
<accession>M0LZM4</accession>
<reference evidence="1 2" key="1">
    <citation type="journal article" date="2014" name="PLoS Genet.">
        <title>Phylogenetically driven sequencing of extremely halophilic archaea reveals strategies for static and dynamic osmo-response.</title>
        <authorList>
            <person name="Becker E.A."/>
            <person name="Seitzer P.M."/>
            <person name="Tritt A."/>
            <person name="Larsen D."/>
            <person name="Krusor M."/>
            <person name="Yao A.I."/>
            <person name="Wu D."/>
            <person name="Madern D."/>
            <person name="Eisen J.A."/>
            <person name="Darling A.E."/>
            <person name="Facciotti M.T."/>
        </authorList>
    </citation>
    <scope>NUCLEOTIDE SEQUENCE [LARGE SCALE GENOMIC DNA]</scope>
    <source>
        <strain evidence="1 2">JCM 10879</strain>
    </source>
</reference>
<gene>
    <name evidence="1" type="ORF">C446_09648</name>
</gene>
<keyword evidence="2" id="KW-1185">Reference proteome</keyword>